<keyword evidence="4" id="KW-1185">Reference proteome</keyword>
<feature type="domain" description="HTH cro/C1-type" evidence="2">
    <location>
        <begin position="7"/>
        <end position="61"/>
    </location>
</feature>
<dbReference type="Pfam" id="PF01381">
    <property type="entry name" value="HTH_3"/>
    <property type="match status" value="1"/>
</dbReference>
<gene>
    <name evidence="3" type="ORF">P9847_11365</name>
</gene>
<dbReference type="Gene3D" id="1.10.260.40">
    <property type="entry name" value="lambda repressor-like DNA-binding domains"/>
    <property type="match status" value="1"/>
</dbReference>
<protein>
    <submittedName>
        <fullName evidence="3">Helix-turn-helix transcriptional regulator</fullName>
    </submittedName>
</protein>
<organism evidence="3 4">
    <name type="scientific">Paenibacillus chibensis</name>
    <dbReference type="NCBI Taxonomy" id="59846"/>
    <lineage>
        <taxon>Bacteria</taxon>
        <taxon>Bacillati</taxon>
        <taxon>Bacillota</taxon>
        <taxon>Bacilli</taxon>
        <taxon>Bacillales</taxon>
        <taxon>Paenibacillaceae</taxon>
        <taxon>Paenibacillus</taxon>
    </lineage>
</organism>
<dbReference type="PANTHER" id="PTHR46558:SF4">
    <property type="entry name" value="DNA-BIDING PHAGE PROTEIN"/>
    <property type="match status" value="1"/>
</dbReference>
<accession>A0ABU6PSP6</accession>
<comment type="caution">
    <text evidence="3">The sequence shown here is derived from an EMBL/GenBank/DDBJ whole genome shotgun (WGS) entry which is preliminary data.</text>
</comment>
<dbReference type="SUPFAM" id="SSF47413">
    <property type="entry name" value="lambda repressor-like DNA-binding domains"/>
    <property type="match status" value="1"/>
</dbReference>
<dbReference type="InterPro" id="IPR001387">
    <property type="entry name" value="Cro/C1-type_HTH"/>
</dbReference>
<evidence type="ECO:0000313" key="4">
    <source>
        <dbReference type="Proteomes" id="UP001343257"/>
    </source>
</evidence>
<dbReference type="InterPro" id="IPR010982">
    <property type="entry name" value="Lambda_DNA-bd_dom_sf"/>
</dbReference>
<dbReference type="PROSITE" id="PS50943">
    <property type="entry name" value="HTH_CROC1"/>
    <property type="match status" value="1"/>
</dbReference>
<evidence type="ECO:0000313" key="3">
    <source>
        <dbReference type="EMBL" id="MED5017901.1"/>
    </source>
</evidence>
<dbReference type="PANTHER" id="PTHR46558">
    <property type="entry name" value="TRACRIPTIONAL REGULATORY PROTEIN-RELATED-RELATED"/>
    <property type="match status" value="1"/>
</dbReference>
<evidence type="ECO:0000259" key="2">
    <source>
        <dbReference type="PROSITE" id="PS50943"/>
    </source>
</evidence>
<dbReference type="Proteomes" id="UP001343257">
    <property type="component" value="Unassembled WGS sequence"/>
</dbReference>
<dbReference type="CDD" id="cd00093">
    <property type="entry name" value="HTH_XRE"/>
    <property type="match status" value="1"/>
</dbReference>
<dbReference type="RefSeq" id="WP_328277870.1">
    <property type="nucleotide sequence ID" value="NZ_JARTLD010000028.1"/>
</dbReference>
<keyword evidence="1" id="KW-0238">DNA-binding</keyword>
<name>A0ABU6PSP6_9BACL</name>
<evidence type="ECO:0000256" key="1">
    <source>
        <dbReference type="ARBA" id="ARBA00023125"/>
    </source>
</evidence>
<dbReference type="EMBL" id="JARTLD010000028">
    <property type="protein sequence ID" value="MED5017901.1"/>
    <property type="molecule type" value="Genomic_DNA"/>
</dbReference>
<dbReference type="SMART" id="SM00530">
    <property type="entry name" value="HTH_XRE"/>
    <property type="match status" value="1"/>
</dbReference>
<sequence length="79" mass="8763">MRKNEALAGARKNKGLTQEELASLLGYSKATVSNWENGYSNPSLSDAFKISRILNKDINKLFSGLYVQDSHTKSVKESI</sequence>
<reference evidence="3 4" key="1">
    <citation type="submission" date="2023-03" db="EMBL/GenBank/DDBJ databases">
        <title>Bacillus Genome Sequencing.</title>
        <authorList>
            <person name="Dunlap C."/>
        </authorList>
    </citation>
    <scope>NUCLEOTIDE SEQUENCE [LARGE SCALE GENOMIC DNA]</scope>
    <source>
        <strain evidence="3 4">NRS-52</strain>
    </source>
</reference>
<proteinExistence type="predicted"/>